<name>A0ABS4T766_9PSEU</name>
<dbReference type="RefSeq" id="WP_281065413.1">
    <property type="nucleotide sequence ID" value="NZ_JAGINW010000001.1"/>
</dbReference>
<keyword evidence="3" id="KW-1185">Reference proteome</keyword>
<dbReference type="Pfam" id="PF03704">
    <property type="entry name" value="BTAD"/>
    <property type="match status" value="1"/>
</dbReference>
<proteinExistence type="predicted"/>
<evidence type="ECO:0000313" key="3">
    <source>
        <dbReference type="Proteomes" id="UP001519332"/>
    </source>
</evidence>
<dbReference type="PANTHER" id="PTHR47691">
    <property type="entry name" value="REGULATOR-RELATED"/>
    <property type="match status" value="1"/>
</dbReference>
<dbReference type="Gene3D" id="3.40.50.300">
    <property type="entry name" value="P-loop containing nucleotide triphosphate hydrolases"/>
    <property type="match status" value="1"/>
</dbReference>
<dbReference type="EMBL" id="JAGINW010000001">
    <property type="protein sequence ID" value="MBP2319970.1"/>
    <property type="molecule type" value="Genomic_DNA"/>
</dbReference>
<dbReference type="Proteomes" id="UP001519332">
    <property type="component" value="Unassembled WGS sequence"/>
</dbReference>
<dbReference type="InterPro" id="IPR011990">
    <property type="entry name" value="TPR-like_helical_dom_sf"/>
</dbReference>
<gene>
    <name evidence="2" type="ORF">JOF56_000355</name>
</gene>
<dbReference type="InterPro" id="IPR005158">
    <property type="entry name" value="BTAD"/>
</dbReference>
<dbReference type="SUPFAM" id="SSF48452">
    <property type="entry name" value="TPR-like"/>
    <property type="match status" value="2"/>
</dbReference>
<dbReference type="SUPFAM" id="SSF52540">
    <property type="entry name" value="P-loop containing nucleoside triphosphate hydrolases"/>
    <property type="match status" value="1"/>
</dbReference>
<comment type="caution">
    <text evidence="2">The sequence shown here is derived from an EMBL/GenBank/DDBJ whole genome shotgun (WGS) entry which is preliminary data.</text>
</comment>
<sequence>MVELLRAQAATTSSAEALSRYDAYRRSLRDELGTDPGAALQAVYQELLRGETAKRGVLHEPNALLGRDNDVSAVLDLLRTSRVVSITGPGGLGKTRLAHAVGREITGHNVYFVALAGASADEDVAGEVASVLGASGQDLVRVVGGIPAVIVLDNCEHVLDGAAELARTLISMTKDLRILTTSRAPLGLSSESVHQLGALPLDIAVELFEQRAKAARPAVDLPIGTVTEVCGHLDGLPLAIELAAARVRVMSVAEIAKRLDDRFSLLRGGSRDSPERHRTLHAVVDWSWNLLGETQRAAMATLSIFPGGFTAEAAEHVLGAEALGILEHLADHSLLQVADTSAGARFRMLETVREFSAKHRDHDQAVTLLLAWARHFGLGNHDQVLGPAALPATQRVLAEQDNLVQAVRYAIDRADSATVAATGAVLVGVWLVGSNYTPIAALADDCAWVLTHFPPTPAYVEVTRTIAAVCAVHTFMINGPRAVRSLVILRRLPPAPPDTLPRAAAVLLTTLAQRPGMSTVYELTHSQYLLLAALANFVASYFEESSLDPHAALESVRQVPDLVGDQGNPWFRQAVHLRIGELAMHVGESGLALRHLHEALGIVEPDVTGIGYSLAMVSLTKGDLESAGKWLEQVHEPGGYQSGHPLRLGIQAEIMLARGEIDAGLQTWRRALAYLNPSAGTEYRVEPLGMDPWLDAIRAVTVVAHAQHDRLEMVADLVALLPARLVWLLEHPTPNPSPFLMESPVWGALLLAVGMTQRHRAPGSAVRMIALAERFRYVRAFQPTMSEQRALDYARQTDGPAYADAVSEYAGLDRDELRLAALAVLADDQSAG</sequence>
<evidence type="ECO:0000313" key="2">
    <source>
        <dbReference type="EMBL" id="MBP2319970.1"/>
    </source>
</evidence>
<protein>
    <submittedName>
        <fullName evidence="2">ATPase</fullName>
    </submittedName>
</protein>
<reference evidence="2 3" key="1">
    <citation type="submission" date="2021-03" db="EMBL/GenBank/DDBJ databases">
        <title>Sequencing the genomes of 1000 actinobacteria strains.</title>
        <authorList>
            <person name="Klenk H.-P."/>
        </authorList>
    </citation>
    <scope>NUCLEOTIDE SEQUENCE [LARGE SCALE GENOMIC DNA]</scope>
    <source>
        <strain evidence="2 3">DSM 46670</strain>
    </source>
</reference>
<dbReference type="Gene3D" id="1.25.40.10">
    <property type="entry name" value="Tetratricopeptide repeat domain"/>
    <property type="match status" value="2"/>
</dbReference>
<evidence type="ECO:0000259" key="1">
    <source>
        <dbReference type="Pfam" id="PF03704"/>
    </source>
</evidence>
<feature type="domain" description="Bacterial transcriptional activator" evidence="1">
    <location>
        <begin position="3"/>
        <end position="48"/>
    </location>
</feature>
<organism evidence="2 3">
    <name type="scientific">Kibdelosporangium banguiense</name>
    <dbReference type="NCBI Taxonomy" id="1365924"/>
    <lineage>
        <taxon>Bacteria</taxon>
        <taxon>Bacillati</taxon>
        <taxon>Actinomycetota</taxon>
        <taxon>Actinomycetes</taxon>
        <taxon>Pseudonocardiales</taxon>
        <taxon>Pseudonocardiaceae</taxon>
        <taxon>Kibdelosporangium</taxon>
    </lineage>
</organism>
<dbReference type="InterPro" id="IPR027417">
    <property type="entry name" value="P-loop_NTPase"/>
</dbReference>
<dbReference type="PANTHER" id="PTHR47691:SF3">
    <property type="entry name" value="HTH-TYPE TRANSCRIPTIONAL REGULATOR RV0890C-RELATED"/>
    <property type="match status" value="1"/>
</dbReference>
<accession>A0ABS4T766</accession>